<evidence type="ECO:0000313" key="6">
    <source>
        <dbReference type="RefSeq" id="XP_021566224.1"/>
    </source>
</evidence>
<keyword evidence="2" id="KW-0722">Serine protease inhibitor</keyword>
<dbReference type="PANTHER" id="PTHR11461:SF166">
    <property type="entry name" value="SERPIN B8"/>
    <property type="match status" value="1"/>
</dbReference>
<protein>
    <submittedName>
        <fullName evidence="6">Serpin B8 isoform X2</fullName>
    </submittedName>
</protein>
<dbReference type="PANTHER" id="PTHR11461">
    <property type="entry name" value="SERINE PROTEASE INHIBITOR, SERPIN"/>
    <property type="match status" value="1"/>
</dbReference>
<proteinExistence type="inferred from homology"/>
<dbReference type="AlphaFoldDB" id="A0A3Q0DPJ3"/>
<dbReference type="SMART" id="SM00093">
    <property type="entry name" value="SERPIN"/>
    <property type="match status" value="1"/>
</dbReference>
<dbReference type="InterPro" id="IPR042185">
    <property type="entry name" value="Serpin_sf_2"/>
</dbReference>
<evidence type="ECO:0000256" key="3">
    <source>
        <dbReference type="RuleBase" id="RU000411"/>
    </source>
</evidence>
<name>A0A3Q0DPJ3_CARSF</name>
<dbReference type="InterPro" id="IPR023796">
    <property type="entry name" value="Serpin_dom"/>
</dbReference>
<dbReference type="Gene3D" id="2.30.39.10">
    <property type="entry name" value="Alpha-1-antitrypsin, domain 1"/>
    <property type="match status" value="1"/>
</dbReference>
<dbReference type="InterPro" id="IPR000215">
    <property type="entry name" value="Serpin_fam"/>
</dbReference>
<dbReference type="RefSeq" id="XP_021566224.1">
    <property type="nucleotide sequence ID" value="XM_021710549.1"/>
</dbReference>
<feature type="domain" description="Serpin" evidence="4">
    <location>
        <begin position="13"/>
        <end position="247"/>
    </location>
</feature>
<evidence type="ECO:0000256" key="2">
    <source>
        <dbReference type="ARBA" id="ARBA00022900"/>
    </source>
</evidence>
<dbReference type="Proteomes" id="UP000189704">
    <property type="component" value="Unplaced"/>
</dbReference>
<dbReference type="GO" id="GO:0005737">
    <property type="term" value="C:cytoplasm"/>
    <property type="evidence" value="ECO:0007669"/>
    <property type="project" value="TreeGrafter"/>
</dbReference>
<dbReference type="GO" id="GO:0005615">
    <property type="term" value="C:extracellular space"/>
    <property type="evidence" value="ECO:0007669"/>
    <property type="project" value="InterPro"/>
</dbReference>
<evidence type="ECO:0000256" key="1">
    <source>
        <dbReference type="ARBA" id="ARBA00022690"/>
    </source>
</evidence>
<dbReference type="InterPro" id="IPR042178">
    <property type="entry name" value="Serpin_sf_1"/>
</dbReference>
<dbReference type="Pfam" id="PF00079">
    <property type="entry name" value="Serpin"/>
    <property type="match status" value="1"/>
</dbReference>
<comment type="similarity">
    <text evidence="3">Belongs to the serpin family.</text>
</comment>
<dbReference type="SUPFAM" id="SSF56574">
    <property type="entry name" value="Serpins"/>
    <property type="match status" value="1"/>
</dbReference>
<keyword evidence="5" id="KW-1185">Reference proteome</keyword>
<evidence type="ECO:0000313" key="5">
    <source>
        <dbReference type="Proteomes" id="UP000189704"/>
    </source>
</evidence>
<dbReference type="Gene3D" id="3.30.497.10">
    <property type="entry name" value="Antithrombin, subunit I, domain 2"/>
    <property type="match status" value="1"/>
</dbReference>
<evidence type="ECO:0000259" key="4">
    <source>
        <dbReference type="SMART" id="SM00093"/>
    </source>
</evidence>
<keyword evidence="1" id="KW-0646">Protease inhibitor</keyword>
<organism evidence="5 6">
    <name type="scientific">Carlito syrichta</name>
    <name type="common">Philippine tarsier</name>
    <name type="synonym">Tarsius syrichta</name>
    <dbReference type="NCBI Taxonomy" id="1868482"/>
    <lineage>
        <taxon>Eukaryota</taxon>
        <taxon>Metazoa</taxon>
        <taxon>Chordata</taxon>
        <taxon>Craniata</taxon>
        <taxon>Vertebrata</taxon>
        <taxon>Euteleostomi</taxon>
        <taxon>Mammalia</taxon>
        <taxon>Eutheria</taxon>
        <taxon>Euarchontoglires</taxon>
        <taxon>Primates</taxon>
        <taxon>Haplorrhini</taxon>
        <taxon>Tarsiiformes</taxon>
        <taxon>Tarsiidae</taxon>
        <taxon>Carlito</taxon>
    </lineage>
</organism>
<dbReference type="GO" id="GO:0004867">
    <property type="term" value="F:serine-type endopeptidase inhibitor activity"/>
    <property type="evidence" value="ECO:0007669"/>
    <property type="project" value="UniProtKB-KW"/>
</dbReference>
<dbReference type="FunFam" id="3.30.497.10:FF:000018">
    <property type="entry name" value="Serpin family B member 8"/>
    <property type="match status" value="1"/>
</dbReference>
<sequence length="247" mass="28142">MDDLCEANGTFAISLLKMLGEEDSSRNIFFSPLSIDSALAMVLMGAKGNTEAQMSEALCLNKDGDVHRSFQTLLSEVNKTGTQYFLRTANRLFGEETCDFLPAFKESCQKFYQAELEELSFAKDSEDCRKHINDWVTERTEGKISEVLSAGTVNSLTKLVLVNAIYFKGKWNEQFDRKYTRGMPFKTNEEKKTVQMMFKHAKFNMGYVDEVHTQVLELPYMEEELSMVILLPDDNTDLTVIKARGEL</sequence>
<gene>
    <name evidence="6" type="primary">LOC103256491</name>
</gene>
<dbReference type="InterPro" id="IPR036186">
    <property type="entry name" value="Serpin_sf"/>
</dbReference>
<dbReference type="GeneID" id="103256491"/>
<accession>A0A3Q0DPJ3</accession>
<reference evidence="6" key="1">
    <citation type="submission" date="2025-08" db="UniProtKB">
        <authorList>
            <consortium name="RefSeq"/>
        </authorList>
    </citation>
    <scope>IDENTIFICATION</scope>
</reference>